<evidence type="ECO:0000256" key="1">
    <source>
        <dbReference type="SAM" id="MobiDB-lite"/>
    </source>
</evidence>
<gene>
    <name evidence="2" type="ORF">DFP72DRAFT_1153396</name>
</gene>
<dbReference type="EMBL" id="JACGCI010000098">
    <property type="protein sequence ID" value="KAF6745909.1"/>
    <property type="molecule type" value="Genomic_DNA"/>
</dbReference>
<accession>A0A8H6LXN8</accession>
<evidence type="ECO:0000313" key="2">
    <source>
        <dbReference type="EMBL" id="KAF6745909.1"/>
    </source>
</evidence>
<feature type="region of interest" description="Disordered" evidence="1">
    <location>
        <begin position="93"/>
        <end position="143"/>
    </location>
</feature>
<dbReference type="AlphaFoldDB" id="A0A8H6LXN8"/>
<feature type="compositionally biased region" description="Acidic residues" evidence="1">
    <location>
        <begin position="34"/>
        <end position="60"/>
    </location>
</feature>
<feature type="compositionally biased region" description="Pro residues" evidence="1">
    <location>
        <begin position="294"/>
        <end position="334"/>
    </location>
</feature>
<feature type="region of interest" description="Disordered" evidence="1">
    <location>
        <begin position="1"/>
        <end position="60"/>
    </location>
</feature>
<evidence type="ECO:0000313" key="3">
    <source>
        <dbReference type="Proteomes" id="UP000521943"/>
    </source>
</evidence>
<sequence>MSNDDVPEEARPMFSDLVDTEQDAVSVGESAVQDQDDLDGEGAEDRDELGDFSEVGGMDDMEDMYQDEEEVCATSSGYQQQGFLLVQATQPIDEEESDHGQDRTPSELFDTENGRALRNRTVSKALPLRKSRSKPSLPAPSTRALQREVARLSETVATLQATVKDLGESVRALQLGGTVRPADVPPQVFDELQSTVAGLSKTSNTVVVTLEKQIHPLLKSHIAFRKEARAAIVELQGNVESLLPLRNTTSAYGERLLKLELASRGPPGPVVPSKRAFEPDVPLFSFTGLDGAPSRPPAFTPPRGPTRPLPSRVGPPVPPPFRPGPPPPVTPPNSHPSHRRSGVKVVLVRIGPVDTKSVGEKAALSGWIRAAQWASGSAATKKLIVESIEDVWFSPELTHLMIKTKTLASAYDLAQVWNEHIRTSVPVCAAASAETSEQENWVE</sequence>
<proteinExistence type="predicted"/>
<dbReference type="Proteomes" id="UP000521943">
    <property type="component" value="Unassembled WGS sequence"/>
</dbReference>
<organism evidence="2 3">
    <name type="scientific">Ephemerocybe angulata</name>
    <dbReference type="NCBI Taxonomy" id="980116"/>
    <lineage>
        <taxon>Eukaryota</taxon>
        <taxon>Fungi</taxon>
        <taxon>Dikarya</taxon>
        <taxon>Basidiomycota</taxon>
        <taxon>Agaricomycotina</taxon>
        <taxon>Agaricomycetes</taxon>
        <taxon>Agaricomycetidae</taxon>
        <taxon>Agaricales</taxon>
        <taxon>Agaricineae</taxon>
        <taxon>Psathyrellaceae</taxon>
        <taxon>Ephemerocybe</taxon>
    </lineage>
</organism>
<protein>
    <submittedName>
        <fullName evidence="2">Uncharacterized protein</fullName>
    </submittedName>
</protein>
<reference evidence="2 3" key="1">
    <citation type="submission" date="2020-07" db="EMBL/GenBank/DDBJ databases">
        <title>Comparative genomics of pyrophilous fungi reveals a link between fire events and developmental genes.</title>
        <authorList>
            <consortium name="DOE Joint Genome Institute"/>
            <person name="Steindorff A.S."/>
            <person name="Carver A."/>
            <person name="Calhoun S."/>
            <person name="Stillman K."/>
            <person name="Liu H."/>
            <person name="Lipzen A."/>
            <person name="Pangilinan J."/>
            <person name="Labutti K."/>
            <person name="Bruns T.D."/>
            <person name="Grigoriev I.V."/>
        </authorList>
    </citation>
    <scope>NUCLEOTIDE SEQUENCE [LARGE SCALE GENOMIC DNA]</scope>
    <source>
        <strain evidence="2 3">CBS 144469</strain>
    </source>
</reference>
<feature type="region of interest" description="Disordered" evidence="1">
    <location>
        <begin position="288"/>
        <end position="341"/>
    </location>
</feature>
<name>A0A8H6LXN8_9AGAR</name>
<keyword evidence="3" id="KW-1185">Reference proteome</keyword>
<comment type="caution">
    <text evidence="2">The sequence shown here is derived from an EMBL/GenBank/DDBJ whole genome shotgun (WGS) entry which is preliminary data.</text>
</comment>